<dbReference type="InterPro" id="IPR052951">
    <property type="entry name" value="Tellurite_res_ion_channel"/>
</dbReference>
<evidence type="ECO:0000256" key="1">
    <source>
        <dbReference type="ARBA" id="ARBA00004141"/>
    </source>
</evidence>
<dbReference type="Gene3D" id="1.50.10.150">
    <property type="entry name" value="Voltage-dependent anion channel"/>
    <property type="match status" value="1"/>
</dbReference>
<evidence type="ECO:0000313" key="7">
    <source>
        <dbReference type="Proteomes" id="UP000575083"/>
    </source>
</evidence>
<proteinExistence type="predicted"/>
<evidence type="ECO:0000256" key="5">
    <source>
        <dbReference type="SAM" id="Phobius"/>
    </source>
</evidence>
<feature type="transmembrane region" description="Helical" evidence="5">
    <location>
        <begin position="51"/>
        <end position="76"/>
    </location>
</feature>
<evidence type="ECO:0000256" key="2">
    <source>
        <dbReference type="ARBA" id="ARBA00022692"/>
    </source>
</evidence>
<comment type="subcellular location">
    <subcellularLocation>
        <location evidence="1">Membrane</location>
        <topology evidence="1">Multi-pass membrane protein</topology>
    </subcellularLocation>
</comment>
<dbReference type="Pfam" id="PF03595">
    <property type="entry name" value="SLAC1"/>
    <property type="match status" value="1"/>
</dbReference>
<dbReference type="EMBL" id="JACHLK010000009">
    <property type="protein sequence ID" value="MBB6561769.1"/>
    <property type="molecule type" value="Genomic_DNA"/>
</dbReference>
<reference evidence="6 7" key="1">
    <citation type="submission" date="2020-08" db="EMBL/GenBank/DDBJ databases">
        <title>Functional genomics of gut bacteria from endangered species of beetles.</title>
        <authorList>
            <person name="Carlos-Shanley C."/>
        </authorList>
    </citation>
    <scope>NUCLEOTIDE SEQUENCE [LARGE SCALE GENOMIC DNA]</scope>
    <source>
        <strain evidence="6 7">S00198</strain>
    </source>
</reference>
<feature type="transmembrane region" description="Helical" evidence="5">
    <location>
        <begin position="26"/>
        <end position="45"/>
    </location>
</feature>
<dbReference type="GO" id="GO:0005886">
    <property type="term" value="C:plasma membrane"/>
    <property type="evidence" value="ECO:0007669"/>
    <property type="project" value="TreeGrafter"/>
</dbReference>
<keyword evidence="2 5" id="KW-0812">Transmembrane</keyword>
<protein>
    <submittedName>
        <fullName evidence="6">Tellurite resistance protein</fullName>
    </submittedName>
</protein>
<feature type="transmembrane region" description="Helical" evidence="5">
    <location>
        <begin position="298"/>
        <end position="318"/>
    </location>
</feature>
<dbReference type="InterPro" id="IPR004695">
    <property type="entry name" value="SLAC1/Mae1/Ssu1/TehA"/>
</dbReference>
<dbReference type="InterPro" id="IPR038665">
    <property type="entry name" value="Voltage-dep_anion_channel_sf"/>
</dbReference>
<feature type="transmembrane region" description="Helical" evidence="5">
    <location>
        <begin position="183"/>
        <end position="205"/>
    </location>
</feature>
<dbReference type="CDD" id="cd09323">
    <property type="entry name" value="TDT_SLAC1_like"/>
    <property type="match status" value="1"/>
</dbReference>
<sequence length="332" mass="34331">MQASSIPSSPPALHPRSQASVRNLPVNLFAAVMGLSGLALAWRLAHGGLGAPAVIGEAIGALAFGVFVLLSAGYLAKLVKHPDAVHAEFHHPVAGNFFGTIAISVLLLSAVAAPYSAGAAQTAWALGVAATLVLCFVVVSRLLKGQVDASNAVPAWIVPCVATLDIPVTGAHMPMAWAAEVNLLAAAIGSMMALVLFTLIVGRLVHREPLAPAMAPSLMVLLAPFAVGFLAYCNLVGGVDRFAALLFYFGLFMFAVVAPKVFRPGIPFSPGWWGISFPMAALANAALQYAQARASGPLWALAIVLLGVLSVALAVLLLRTVRIAVDGTLLRP</sequence>
<accession>A0A7X0PHN1</accession>
<keyword evidence="4 5" id="KW-0472">Membrane</keyword>
<dbReference type="AlphaFoldDB" id="A0A7X0PHN1"/>
<dbReference type="PANTHER" id="PTHR37955:SF1">
    <property type="entry name" value="DEP DOMAIN-CONTAINING PROTEIN"/>
    <property type="match status" value="1"/>
</dbReference>
<organism evidence="6 7">
    <name type="scientific">Acidovorax soli</name>
    <dbReference type="NCBI Taxonomy" id="592050"/>
    <lineage>
        <taxon>Bacteria</taxon>
        <taxon>Pseudomonadati</taxon>
        <taxon>Pseudomonadota</taxon>
        <taxon>Betaproteobacteria</taxon>
        <taxon>Burkholderiales</taxon>
        <taxon>Comamonadaceae</taxon>
        <taxon>Acidovorax</taxon>
    </lineage>
</organism>
<dbReference type="GO" id="GO:0046583">
    <property type="term" value="F:monoatomic cation efflux transmembrane transporter activity"/>
    <property type="evidence" value="ECO:0007669"/>
    <property type="project" value="TreeGrafter"/>
</dbReference>
<dbReference type="PANTHER" id="PTHR37955">
    <property type="entry name" value="TELLURITE RESISTANCE PROTEIN TEHA"/>
    <property type="match status" value="1"/>
</dbReference>
<feature type="transmembrane region" description="Helical" evidence="5">
    <location>
        <begin position="97"/>
        <end position="117"/>
    </location>
</feature>
<gene>
    <name evidence="6" type="ORF">HNP48_004463</name>
</gene>
<feature type="transmembrane region" description="Helical" evidence="5">
    <location>
        <begin position="217"/>
        <end position="237"/>
    </location>
</feature>
<comment type="caution">
    <text evidence="6">The sequence shown here is derived from an EMBL/GenBank/DDBJ whole genome shotgun (WGS) entry which is preliminary data.</text>
</comment>
<name>A0A7X0PHN1_9BURK</name>
<keyword evidence="7" id="KW-1185">Reference proteome</keyword>
<evidence type="ECO:0000313" key="6">
    <source>
        <dbReference type="EMBL" id="MBB6561769.1"/>
    </source>
</evidence>
<keyword evidence="3 5" id="KW-1133">Transmembrane helix</keyword>
<dbReference type="Proteomes" id="UP000575083">
    <property type="component" value="Unassembled WGS sequence"/>
</dbReference>
<dbReference type="RefSeq" id="WP_260420329.1">
    <property type="nucleotide sequence ID" value="NZ_JACHLK010000009.1"/>
</dbReference>
<feature type="transmembrane region" description="Helical" evidence="5">
    <location>
        <begin position="123"/>
        <end position="143"/>
    </location>
</feature>
<feature type="transmembrane region" description="Helical" evidence="5">
    <location>
        <begin position="243"/>
        <end position="262"/>
    </location>
</feature>
<evidence type="ECO:0000256" key="3">
    <source>
        <dbReference type="ARBA" id="ARBA00022989"/>
    </source>
</evidence>
<evidence type="ECO:0000256" key="4">
    <source>
        <dbReference type="ARBA" id="ARBA00023136"/>
    </source>
</evidence>